<dbReference type="Proteomes" id="UP000320404">
    <property type="component" value="Unassembled WGS sequence"/>
</dbReference>
<dbReference type="Pfam" id="PF01810">
    <property type="entry name" value="LysE"/>
    <property type="match status" value="1"/>
</dbReference>
<name>A0A520S4L0_9GAMM</name>
<evidence type="ECO:0000256" key="4">
    <source>
        <dbReference type="ARBA" id="ARBA00022989"/>
    </source>
</evidence>
<evidence type="ECO:0000256" key="2">
    <source>
        <dbReference type="ARBA" id="ARBA00022475"/>
    </source>
</evidence>
<accession>A0A520S4L0</accession>
<feature type="transmembrane region" description="Helical" evidence="6">
    <location>
        <begin position="145"/>
        <end position="171"/>
    </location>
</feature>
<evidence type="ECO:0000313" key="7">
    <source>
        <dbReference type="EMBL" id="RZO77406.1"/>
    </source>
</evidence>
<dbReference type="EMBL" id="SHAH01000015">
    <property type="protein sequence ID" value="RZO77406.1"/>
    <property type="molecule type" value="Genomic_DNA"/>
</dbReference>
<keyword evidence="2" id="KW-1003">Cell membrane</keyword>
<proteinExistence type="predicted"/>
<dbReference type="GO" id="GO:0005886">
    <property type="term" value="C:plasma membrane"/>
    <property type="evidence" value="ECO:0007669"/>
    <property type="project" value="UniProtKB-SubCell"/>
</dbReference>
<feature type="transmembrane region" description="Helical" evidence="6">
    <location>
        <begin position="183"/>
        <end position="204"/>
    </location>
</feature>
<feature type="transmembrane region" description="Helical" evidence="6">
    <location>
        <begin position="42"/>
        <end position="62"/>
    </location>
</feature>
<evidence type="ECO:0000256" key="5">
    <source>
        <dbReference type="ARBA" id="ARBA00023136"/>
    </source>
</evidence>
<feature type="transmembrane region" description="Helical" evidence="6">
    <location>
        <begin position="74"/>
        <end position="93"/>
    </location>
</feature>
<dbReference type="AlphaFoldDB" id="A0A520S4L0"/>
<feature type="transmembrane region" description="Helical" evidence="6">
    <location>
        <begin position="114"/>
        <end position="139"/>
    </location>
</feature>
<evidence type="ECO:0008006" key="9">
    <source>
        <dbReference type="Google" id="ProtNLM"/>
    </source>
</evidence>
<evidence type="ECO:0000256" key="6">
    <source>
        <dbReference type="SAM" id="Phobius"/>
    </source>
</evidence>
<evidence type="ECO:0000256" key="3">
    <source>
        <dbReference type="ARBA" id="ARBA00022692"/>
    </source>
</evidence>
<keyword evidence="5 6" id="KW-0472">Membrane</keyword>
<gene>
    <name evidence="7" type="ORF">EVA69_01910</name>
</gene>
<dbReference type="GO" id="GO:0006865">
    <property type="term" value="P:amino acid transport"/>
    <property type="evidence" value="ECO:0007669"/>
    <property type="project" value="InterPro"/>
</dbReference>
<comment type="caution">
    <text evidence="7">The sequence shown here is derived from an EMBL/GenBank/DDBJ whole genome shotgun (WGS) entry which is preliminary data.</text>
</comment>
<organism evidence="7 8">
    <name type="scientific">OM182 bacterium</name>
    <dbReference type="NCBI Taxonomy" id="2510334"/>
    <lineage>
        <taxon>Bacteria</taxon>
        <taxon>Pseudomonadati</taxon>
        <taxon>Pseudomonadota</taxon>
        <taxon>Gammaproteobacteria</taxon>
        <taxon>OMG group</taxon>
        <taxon>OM182 clade</taxon>
    </lineage>
</organism>
<evidence type="ECO:0000256" key="1">
    <source>
        <dbReference type="ARBA" id="ARBA00004651"/>
    </source>
</evidence>
<keyword evidence="3 6" id="KW-0812">Transmembrane</keyword>
<evidence type="ECO:0000313" key="8">
    <source>
        <dbReference type="Proteomes" id="UP000320404"/>
    </source>
</evidence>
<sequence length="206" mass="22371">MDTPLLYFFVGFAACLLGTIPFGPINLTVVKTTVDHDARRGTEIAIAGSLIEILEALIAIWFGMVISSFLESNLAIKLGIGLLFVILAVVVVTRESKPAMVDKPSGQESFFKKGLLIAALNPQAVPFWIFALAAISQYFEFEYMGITLAAFLAGVFLGKMTALYGFVLASTYLKTHLQESSTLINKVLASVLLFIGVTQIWNALVQ</sequence>
<dbReference type="InterPro" id="IPR001123">
    <property type="entry name" value="LeuE-type"/>
</dbReference>
<reference evidence="7 8" key="1">
    <citation type="submission" date="2019-02" db="EMBL/GenBank/DDBJ databases">
        <title>Prokaryotic population dynamics and viral predation in marine succession experiment using metagenomics: the confinement effect.</title>
        <authorList>
            <person name="Haro-Moreno J.M."/>
            <person name="Rodriguez-Valera F."/>
            <person name="Lopez-Perez M."/>
        </authorList>
    </citation>
    <scope>NUCLEOTIDE SEQUENCE [LARGE SCALE GENOMIC DNA]</scope>
    <source>
        <strain evidence="7">MED-G158</strain>
    </source>
</reference>
<keyword evidence="4 6" id="KW-1133">Transmembrane helix</keyword>
<comment type="subcellular location">
    <subcellularLocation>
        <location evidence="1">Cell membrane</location>
        <topology evidence="1">Multi-pass membrane protein</topology>
    </subcellularLocation>
</comment>
<feature type="transmembrane region" description="Helical" evidence="6">
    <location>
        <begin position="6"/>
        <end position="30"/>
    </location>
</feature>
<protein>
    <recommendedName>
        <fullName evidence="9">LysE family translocator</fullName>
    </recommendedName>
</protein>